<dbReference type="InterPro" id="IPR001650">
    <property type="entry name" value="Helicase_C-like"/>
</dbReference>
<dbReference type="SUPFAM" id="SSF52540">
    <property type="entry name" value="P-loop containing nucleoside triphosphate hydrolases"/>
    <property type="match status" value="2"/>
</dbReference>
<dbReference type="Pfam" id="PF00176">
    <property type="entry name" value="SNF2-rel_dom"/>
    <property type="match status" value="1"/>
</dbReference>
<evidence type="ECO:0000259" key="6">
    <source>
        <dbReference type="PROSITE" id="PS51194"/>
    </source>
</evidence>
<sequence length="963" mass="108482">MSFQEERHRDKRPRLTSEANHELSTSRSQEFGLSAQWRDTTVLATAHSYMSQPTYGDRSPFTSLTQPNQLLIGMNYHQNSTLPPLTGCLQPLYRPQAYIHTPEVYSQPMKYGSSLHIPQPLTYHCHPTWDLSPNQLTRGENDSLPVVEYFQGAPTGTSTTPDPLVDVKTQTAEQVCFGMVAALSGTFDRNSAQDIPSDFLVDMETSECFTSAENDVQGRLHTDHGSMMQGLLDDESLKLFVACTPSKVEHNTKSGPRRVLSVPCTLDVVIYGPSDMYDEIGSWFEDYNIYLQDPRKCYLDAFYFNPHRLSSADTSCLPLVSAIVNKPTIPLQLSKINQHPDLLSNLGGTSSLEETPQPDGVRTDLRSHQKQALTFMLRREDGWGFDQSPRRSDIWDVVYENQTHYYVNIVSKAYQSEEPIPFAGGIIADPMGLGKTLTMIALVATDLEKGHNSQSWSVGNTDAGASVPATLIIVPPPLLGTWEHELNTHLVYGAIHHRKHHDKTRIRDRQDLKGVHVVLTTYHTVSTEWSTDETRREAKLNSSILFSVKWKRIILDEAHFIRNAKSKMAKAICALDAKARWAVTGTPIQNRLSDFAALLRFIRVYPYGEQQHFDADIANLWKTGEEEEAVDRLKRLSQYLLLRRPKDTIELPARHDMQCPVDFTRDERTVYEKMRTQTITRLDEAMYSDSGSCKPGSYMNVLQQIESLRLFCNLGIQFQARHSKRETSSPVEVTPDNWSVIAPKMFHAQREISPMVCVQCDFTLEIAEALLEGDSSQMAYFSSCMKFACASCTTNINRHNRAFQCGHQPSCPAALVSLSSAALDDSSGLSGCSLDNASAGLSSKVQTLISDMKSRPIDEKWTLCPIKTLTEYLSIVFSTWRLTLDMVQKGLDEAGISCVRFDGKVPQKERQPIVERFKTDPNIRVMLLTLSCGAVGLTLTVANRAYLVEPHWYVLNFRYLFLN</sequence>
<dbReference type="Pfam" id="PF00271">
    <property type="entry name" value="Helicase_C"/>
    <property type="match status" value="1"/>
</dbReference>
<dbReference type="InterPro" id="IPR038718">
    <property type="entry name" value="SNF2-like_sf"/>
</dbReference>
<feature type="domain" description="Helicase C-terminal" evidence="6">
    <location>
        <begin position="865"/>
        <end position="963"/>
    </location>
</feature>
<keyword evidence="1" id="KW-0547">Nucleotide-binding</keyword>
<accession>A0ABR2J4K9</accession>
<feature type="domain" description="Helicase ATP-binding" evidence="5">
    <location>
        <begin position="416"/>
        <end position="605"/>
    </location>
</feature>
<gene>
    <name evidence="7" type="ORF">PGQ11_003079</name>
</gene>
<evidence type="ECO:0000259" key="5">
    <source>
        <dbReference type="PROSITE" id="PS51192"/>
    </source>
</evidence>
<feature type="region of interest" description="Disordered" evidence="4">
    <location>
        <begin position="1"/>
        <end position="29"/>
    </location>
</feature>
<dbReference type="PANTHER" id="PTHR45626:SF22">
    <property type="entry name" value="DNA REPAIR PROTEIN RAD5"/>
    <property type="match status" value="1"/>
</dbReference>
<reference evidence="7 8" key="1">
    <citation type="journal article" date="2024" name="IMA Fungus">
        <title>Apiospora arundinis, a panoply of carbohydrate-active enzymes and secondary metabolites.</title>
        <authorList>
            <person name="Sorensen T."/>
            <person name="Petersen C."/>
            <person name="Muurmann A.T."/>
            <person name="Christiansen J.V."/>
            <person name="Brundto M.L."/>
            <person name="Overgaard C.K."/>
            <person name="Boysen A.T."/>
            <person name="Wollenberg R.D."/>
            <person name="Larsen T.O."/>
            <person name="Sorensen J.L."/>
            <person name="Nielsen K.L."/>
            <person name="Sondergaard T.E."/>
        </authorList>
    </citation>
    <scope>NUCLEOTIDE SEQUENCE [LARGE SCALE GENOMIC DNA]</scope>
    <source>
        <strain evidence="7 8">AAU 773</strain>
    </source>
</reference>
<organism evidence="7 8">
    <name type="scientific">Apiospora arundinis</name>
    <dbReference type="NCBI Taxonomy" id="335852"/>
    <lineage>
        <taxon>Eukaryota</taxon>
        <taxon>Fungi</taxon>
        <taxon>Dikarya</taxon>
        <taxon>Ascomycota</taxon>
        <taxon>Pezizomycotina</taxon>
        <taxon>Sordariomycetes</taxon>
        <taxon>Xylariomycetidae</taxon>
        <taxon>Amphisphaeriales</taxon>
        <taxon>Apiosporaceae</taxon>
        <taxon>Apiospora</taxon>
    </lineage>
</organism>
<evidence type="ECO:0000256" key="2">
    <source>
        <dbReference type="ARBA" id="ARBA00022801"/>
    </source>
</evidence>
<dbReference type="Gene3D" id="3.40.50.10810">
    <property type="entry name" value="Tandem AAA-ATPase domain"/>
    <property type="match status" value="1"/>
</dbReference>
<dbReference type="PROSITE" id="PS51192">
    <property type="entry name" value="HELICASE_ATP_BIND_1"/>
    <property type="match status" value="1"/>
</dbReference>
<proteinExistence type="predicted"/>
<dbReference type="Proteomes" id="UP001390339">
    <property type="component" value="Unassembled WGS sequence"/>
</dbReference>
<dbReference type="InterPro" id="IPR000330">
    <property type="entry name" value="SNF2_N"/>
</dbReference>
<dbReference type="CDD" id="cd18793">
    <property type="entry name" value="SF2_C_SNF"/>
    <property type="match status" value="1"/>
</dbReference>
<dbReference type="SMART" id="SM00487">
    <property type="entry name" value="DEXDc"/>
    <property type="match status" value="1"/>
</dbReference>
<feature type="compositionally biased region" description="Basic and acidic residues" evidence="4">
    <location>
        <begin position="1"/>
        <end position="21"/>
    </location>
</feature>
<name>A0ABR2J4K9_9PEZI</name>
<dbReference type="CDD" id="cd18008">
    <property type="entry name" value="DEXDc_SHPRH-like"/>
    <property type="match status" value="1"/>
</dbReference>
<dbReference type="EMBL" id="JAPCWZ010000003">
    <property type="protein sequence ID" value="KAK8872565.1"/>
    <property type="molecule type" value="Genomic_DNA"/>
</dbReference>
<feature type="region of interest" description="Disordered" evidence="4">
    <location>
        <begin position="345"/>
        <end position="364"/>
    </location>
</feature>
<dbReference type="PROSITE" id="PS51194">
    <property type="entry name" value="HELICASE_CTER"/>
    <property type="match status" value="1"/>
</dbReference>
<evidence type="ECO:0000256" key="1">
    <source>
        <dbReference type="ARBA" id="ARBA00022741"/>
    </source>
</evidence>
<dbReference type="InterPro" id="IPR050628">
    <property type="entry name" value="SNF2_RAD54_helicase_TF"/>
</dbReference>
<keyword evidence="8" id="KW-1185">Reference proteome</keyword>
<evidence type="ECO:0000313" key="7">
    <source>
        <dbReference type="EMBL" id="KAK8872565.1"/>
    </source>
</evidence>
<dbReference type="InterPro" id="IPR049730">
    <property type="entry name" value="SNF2/RAD54-like_C"/>
</dbReference>
<evidence type="ECO:0000256" key="3">
    <source>
        <dbReference type="ARBA" id="ARBA00022840"/>
    </source>
</evidence>
<comment type="caution">
    <text evidence="7">The sequence shown here is derived from an EMBL/GenBank/DDBJ whole genome shotgun (WGS) entry which is preliminary data.</text>
</comment>
<protein>
    <submittedName>
        <fullName evidence="7">SNF2 family N-terminal domain-containing protein</fullName>
    </submittedName>
</protein>
<evidence type="ECO:0000313" key="8">
    <source>
        <dbReference type="Proteomes" id="UP001390339"/>
    </source>
</evidence>
<dbReference type="InterPro" id="IPR027417">
    <property type="entry name" value="P-loop_NTPase"/>
</dbReference>
<dbReference type="PANTHER" id="PTHR45626">
    <property type="entry name" value="TRANSCRIPTION TERMINATION FACTOR 2-RELATED"/>
    <property type="match status" value="1"/>
</dbReference>
<dbReference type="InterPro" id="IPR014001">
    <property type="entry name" value="Helicase_ATP-bd"/>
</dbReference>
<keyword evidence="3" id="KW-0067">ATP-binding</keyword>
<keyword evidence="2" id="KW-0378">Hydrolase</keyword>
<dbReference type="Gene3D" id="3.40.50.300">
    <property type="entry name" value="P-loop containing nucleotide triphosphate hydrolases"/>
    <property type="match status" value="1"/>
</dbReference>
<evidence type="ECO:0000256" key="4">
    <source>
        <dbReference type="SAM" id="MobiDB-lite"/>
    </source>
</evidence>